<comment type="caution">
    <text evidence="1">The sequence shown here is derived from an EMBL/GenBank/DDBJ whole genome shotgun (WGS) entry which is preliminary data.</text>
</comment>
<gene>
    <name evidence="1" type="ORF">VZ95_07940</name>
</gene>
<accession>A0A0F3ITM6</accession>
<dbReference type="EMBL" id="LAJY01000176">
    <property type="protein sequence ID" value="KJV09982.1"/>
    <property type="molecule type" value="Genomic_DNA"/>
</dbReference>
<reference evidence="1 2" key="1">
    <citation type="submission" date="2015-03" db="EMBL/GenBank/DDBJ databases">
        <title>Draft genome sequence of Elstera litoralis.</title>
        <authorList>
            <person name="Rahalkar M.C."/>
            <person name="Dhakephalkar P.K."/>
            <person name="Pore S.D."/>
            <person name="Arora P."/>
            <person name="Kapse N.G."/>
            <person name="Pandit P.S."/>
        </authorList>
    </citation>
    <scope>NUCLEOTIDE SEQUENCE [LARGE SCALE GENOMIC DNA]</scope>
    <source>
        <strain evidence="1 2">Dia-1</strain>
    </source>
</reference>
<dbReference type="AlphaFoldDB" id="A0A0F3ITM6"/>
<dbReference type="Proteomes" id="UP000033774">
    <property type="component" value="Unassembled WGS sequence"/>
</dbReference>
<proteinExistence type="predicted"/>
<sequence length="77" mass="8521">MATGAALLSGRSNPPSAAFFPREYFQYRLGRSDKLIRALMRIFTAHIRSLTQLQAEVGVSDIQRPTLKLGKDDLAEG</sequence>
<name>A0A0F3ITM6_9PROT</name>
<keyword evidence="2" id="KW-1185">Reference proteome</keyword>
<protein>
    <submittedName>
        <fullName evidence="1">Uncharacterized protein</fullName>
    </submittedName>
</protein>
<organism evidence="1 2">
    <name type="scientific">Elstera litoralis</name>
    <dbReference type="NCBI Taxonomy" id="552518"/>
    <lineage>
        <taxon>Bacteria</taxon>
        <taxon>Pseudomonadati</taxon>
        <taxon>Pseudomonadota</taxon>
        <taxon>Alphaproteobacteria</taxon>
        <taxon>Rhodospirillales</taxon>
        <taxon>Rhodospirillaceae</taxon>
        <taxon>Elstera</taxon>
    </lineage>
</organism>
<evidence type="ECO:0000313" key="1">
    <source>
        <dbReference type="EMBL" id="KJV09982.1"/>
    </source>
</evidence>
<evidence type="ECO:0000313" key="2">
    <source>
        <dbReference type="Proteomes" id="UP000033774"/>
    </source>
</evidence>